<feature type="transmembrane region" description="Helical" evidence="5">
    <location>
        <begin position="99"/>
        <end position="123"/>
    </location>
</feature>
<accession>A0A833HR30</accession>
<evidence type="ECO:0000313" key="8">
    <source>
        <dbReference type="Proteomes" id="UP000465601"/>
    </source>
</evidence>
<protein>
    <submittedName>
        <fullName evidence="7">ABC transporter permease</fullName>
    </submittedName>
</protein>
<dbReference type="Proteomes" id="UP000465601">
    <property type="component" value="Unassembled WGS sequence"/>
</dbReference>
<evidence type="ECO:0000256" key="4">
    <source>
        <dbReference type="ARBA" id="ARBA00023136"/>
    </source>
</evidence>
<keyword evidence="8" id="KW-1185">Reference proteome</keyword>
<dbReference type="GO" id="GO:0140359">
    <property type="term" value="F:ABC-type transporter activity"/>
    <property type="evidence" value="ECO:0007669"/>
    <property type="project" value="InterPro"/>
</dbReference>
<dbReference type="InterPro" id="IPR013525">
    <property type="entry name" value="ABC2_TM"/>
</dbReference>
<dbReference type="AlphaFoldDB" id="A0A833HR30"/>
<evidence type="ECO:0000256" key="5">
    <source>
        <dbReference type="SAM" id="Phobius"/>
    </source>
</evidence>
<feature type="transmembrane region" description="Helical" evidence="5">
    <location>
        <begin position="20"/>
        <end position="40"/>
    </location>
</feature>
<dbReference type="InterPro" id="IPR051784">
    <property type="entry name" value="Nod_factor_ABC_transporter"/>
</dbReference>
<dbReference type="PANTHER" id="PTHR43229:SF2">
    <property type="entry name" value="NODULATION PROTEIN J"/>
    <property type="match status" value="1"/>
</dbReference>
<gene>
    <name evidence="7" type="ORF">F8153_01800</name>
</gene>
<dbReference type="EMBL" id="WBZB01000006">
    <property type="protein sequence ID" value="KAB3532824.1"/>
    <property type="molecule type" value="Genomic_DNA"/>
</dbReference>
<evidence type="ECO:0000256" key="3">
    <source>
        <dbReference type="ARBA" id="ARBA00022989"/>
    </source>
</evidence>
<reference evidence="7 8" key="1">
    <citation type="submission" date="2019-10" db="EMBL/GenBank/DDBJ databases">
        <title>Alkaliphilus serpentinus sp. nov. and Alkaliphilus pronyensis sp. nov., two novel anaerobic alkaliphilic species isolated from the serpentinized-hosted hydrothermal field of the Prony Bay (New Caledonia).</title>
        <authorList>
            <person name="Postec A."/>
        </authorList>
    </citation>
    <scope>NUCLEOTIDE SEQUENCE [LARGE SCALE GENOMIC DNA]</scope>
    <source>
        <strain evidence="7 8">LacT</strain>
    </source>
</reference>
<evidence type="ECO:0000313" key="7">
    <source>
        <dbReference type="EMBL" id="KAB3532824.1"/>
    </source>
</evidence>
<keyword evidence="4 5" id="KW-0472">Membrane</keyword>
<feature type="transmembrane region" description="Helical" evidence="5">
    <location>
        <begin position="60"/>
        <end position="78"/>
    </location>
</feature>
<evidence type="ECO:0000256" key="1">
    <source>
        <dbReference type="ARBA" id="ARBA00004141"/>
    </source>
</evidence>
<comment type="caution">
    <text evidence="7">The sequence shown here is derived from an EMBL/GenBank/DDBJ whole genome shotgun (WGS) entry which is preliminary data.</text>
</comment>
<feature type="transmembrane region" description="Helical" evidence="5">
    <location>
        <begin position="135"/>
        <end position="156"/>
    </location>
</feature>
<feature type="domain" description="ABC-2 type transporter transmembrane" evidence="6">
    <location>
        <begin position="5"/>
        <end position="213"/>
    </location>
</feature>
<dbReference type="PANTHER" id="PTHR43229">
    <property type="entry name" value="NODULATION PROTEIN J"/>
    <property type="match status" value="1"/>
</dbReference>
<evidence type="ECO:0000256" key="2">
    <source>
        <dbReference type="ARBA" id="ARBA00022692"/>
    </source>
</evidence>
<name>A0A833HR30_9FIRM</name>
<dbReference type="GO" id="GO:0016020">
    <property type="term" value="C:membrane"/>
    <property type="evidence" value="ECO:0007669"/>
    <property type="project" value="UniProtKB-SubCell"/>
</dbReference>
<sequence length="254" mass="28826">MNKLGALCFYQFKLQLRDYVNMFFVVAFPVLMFIIFGSILDGLLHYDGISNAIDYLLPSYIPIVITNTAVLIFGTLLVNHKEHNFFIKYKLLGFKPVHVAFALFFSVLIFQFLGIAALILTAVLTNDIALPINNLHNVLIIMITINIFQFALAFFLSTVFNKSAVYQTVALIIFYFQMFLGGMTFPPEMFTETITKMTEIFNPIIHGLYVIRGVWVEGKSILDFPLEMMILLGVSCGLLVLGSKLFNWNSLNTK</sequence>
<comment type="subcellular location">
    <subcellularLocation>
        <location evidence="1">Membrane</location>
        <topology evidence="1">Multi-pass membrane protein</topology>
    </subcellularLocation>
</comment>
<organism evidence="7 8">
    <name type="scientific">Alkaliphilus serpentinus</name>
    <dbReference type="NCBI Taxonomy" id="1482731"/>
    <lineage>
        <taxon>Bacteria</taxon>
        <taxon>Bacillati</taxon>
        <taxon>Bacillota</taxon>
        <taxon>Clostridia</taxon>
        <taxon>Peptostreptococcales</taxon>
        <taxon>Natronincolaceae</taxon>
        <taxon>Alkaliphilus</taxon>
    </lineage>
</organism>
<dbReference type="OrthoDB" id="9774758at2"/>
<keyword evidence="2 5" id="KW-0812">Transmembrane</keyword>
<dbReference type="Pfam" id="PF01061">
    <property type="entry name" value="ABC2_membrane"/>
    <property type="match status" value="1"/>
</dbReference>
<keyword evidence="3 5" id="KW-1133">Transmembrane helix</keyword>
<feature type="transmembrane region" description="Helical" evidence="5">
    <location>
        <begin position="228"/>
        <end position="246"/>
    </location>
</feature>
<proteinExistence type="predicted"/>
<dbReference type="RefSeq" id="WP_151864636.1">
    <property type="nucleotide sequence ID" value="NZ_WBZB01000006.1"/>
</dbReference>
<feature type="transmembrane region" description="Helical" evidence="5">
    <location>
        <begin position="163"/>
        <end position="180"/>
    </location>
</feature>
<evidence type="ECO:0000259" key="6">
    <source>
        <dbReference type="Pfam" id="PF01061"/>
    </source>
</evidence>